<dbReference type="GO" id="GO:0046872">
    <property type="term" value="F:metal ion binding"/>
    <property type="evidence" value="ECO:0007669"/>
    <property type="project" value="UniProtKB-KW"/>
</dbReference>
<name>A0A6J7RVM4_9ZZZZ</name>
<dbReference type="EMBL" id="CAFBPZ010000001">
    <property type="protein sequence ID" value="CAB5032869.1"/>
    <property type="molecule type" value="Genomic_DNA"/>
</dbReference>
<dbReference type="Pfam" id="PF01850">
    <property type="entry name" value="PIN"/>
    <property type="match status" value="1"/>
</dbReference>
<evidence type="ECO:0000259" key="5">
    <source>
        <dbReference type="Pfam" id="PF01850"/>
    </source>
</evidence>
<evidence type="ECO:0000313" key="7">
    <source>
        <dbReference type="EMBL" id="CAB5032869.1"/>
    </source>
</evidence>
<dbReference type="InterPro" id="IPR022907">
    <property type="entry name" value="VapC_family"/>
</dbReference>
<keyword evidence="1" id="KW-1277">Toxin-antitoxin system</keyword>
<organism evidence="7">
    <name type="scientific">freshwater metagenome</name>
    <dbReference type="NCBI Taxonomy" id="449393"/>
    <lineage>
        <taxon>unclassified sequences</taxon>
        <taxon>metagenomes</taxon>
        <taxon>ecological metagenomes</taxon>
    </lineage>
</organism>
<dbReference type="InterPro" id="IPR002716">
    <property type="entry name" value="PIN_dom"/>
</dbReference>
<evidence type="ECO:0000256" key="2">
    <source>
        <dbReference type="ARBA" id="ARBA00022722"/>
    </source>
</evidence>
<keyword evidence="2" id="KW-0540">Nuclease</keyword>
<dbReference type="InterPro" id="IPR029060">
    <property type="entry name" value="PIN-like_dom_sf"/>
</dbReference>
<dbReference type="GO" id="GO:0016787">
    <property type="term" value="F:hydrolase activity"/>
    <property type="evidence" value="ECO:0007669"/>
    <property type="project" value="UniProtKB-KW"/>
</dbReference>
<evidence type="ECO:0000256" key="3">
    <source>
        <dbReference type="ARBA" id="ARBA00022723"/>
    </source>
</evidence>
<reference evidence="7" key="1">
    <citation type="submission" date="2020-05" db="EMBL/GenBank/DDBJ databases">
        <authorList>
            <person name="Chiriac C."/>
            <person name="Salcher M."/>
            <person name="Ghai R."/>
            <person name="Kavagutti S V."/>
        </authorList>
    </citation>
    <scope>NUCLEOTIDE SEQUENCE</scope>
</reference>
<dbReference type="Gene3D" id="3.40.50.1010">
    <property type="entry name" value="5'-nuclease"/>
    <property type="match status" value="1"/>
</dbReference>
<accession>A0A6J7RVM4</accession>
<protein>
    <submittedName>
        <fullName evidence="7">Unannotated protein</fullName>
    </submittedName>
</protein>
<proteinExistence type="inferred from homology"/>
<gene>
    <name evidence="6" type="ORF">UFOPK3495_00590</name>
    <name evidence="7" type="ORF">UFOPK4237_00016</name>
</gene>
<dbReference type="SUPFAM" id="SSF88723">
    <property type="entry name" value="PIN domain-like"/>
    <property type="match status" value="1"/>
</dbReference>
<evidence type="ECO:0000256" key="1">
    <source>
        <dbReference type="ARBA" id="ARBA00022649"/>
    </source>
</evidence>
<keyword evidence="3" id="KW-0479">Metal-binding</keyword>
<sequence>MIALDASVLLALINNQDKHNILARALTQSYMRPYLVHEINLAEVLVHAAQLGNQEVILERLRLVMSVVGSTGEAGALRLAKLRASTSLRLPDCCALDAAREAGIPLATFDRKLAEKARGLGLEVVPA</sequence>
<keyword evidence="4" id="KW-0378">Hydrolase</keyword>
<dbReference type="AlphaFoldDB" id="A0A6J7RVM4"/>
<evidence type="ECO:0000313" key="6">
    <source>
        <dbReference type="EMBL" id="CAB4894201.1"/>
    </source>
</evidence>
<dbReference type="GO" id="GO:0004540">
    <property type="term" value="F:RNA nuclease activity"/>
    <property type="evidence" value="ECO:0007669"/>
    <property type="project" value="InterPro"/>
</dbReference>
<dbReference type="EMBL" id="CAFBMC010000022">
    <property type="protein sequence ID" value="CAB4894201.1"/>
    <property type="molecule type" value="Genomic_DNA"/>
</dbReference>
<feature type="domain" description="PIN" evidence="5">
    <location>
        <begin position="2"/>
        <end position="118"/>
    </location>
</feature>
<evidence type="ECO:0000256" key="4">
    <source>
        <dbReference type="ARBA" id="ARBA00022801"/>
    </source>
</evidence>
<dbReference type="HAMAP" id="MF_00265">
    <property type="entry name" value="VapC_Nob1"/>
    <property type="match status" value="1"/>
</dbReference>